<keyword evidence="1" id="KW-0732">Signal</keyword>
<proteinExistence type="predicted"/>
<name>A0AAU6TWM8_UNCXX</name>
<dbReference type="EMBL" id="CP095362">
    <property type="protein sequence ID" value="XAG66248.1"/>
    <property type="molecule type" value="Genomic_DNA"/>
</dbReference>
<organism evidence="2">
    <name type="scientific">bacterium 19GA11TI05</name>
    <dbReference type="NCBI Taxonomy" id="2920688"/>
    <lineage>
        <taxon>Bacteria</taxon>
    </lineage>
</organism>
<evidence type="ECO:0000256" key="1">
    <source>
        <dbReference type="SAM" id="SignalP"/>
    </source>
</evidence>
<dbReference type="AlphaFoldDB" id="A0AAU6TWM8"/>
<feature type="signal peptide" evidence="1">
    <location>
        <begin position="1"/>
        <end position="29"/>
    </location>
</feature>
<gene>
    <name evidence="2" type="ORF">MRM81_04115</name>
</gene>
<protein>
    <submittedName>
        <fullName evidence="2">Uncharacterized protein</fullName>
    </submittedName>
</protein>
<feature type="chain" id="PRO_5043548721" evidence="1">
    <location>
        <begin position="30"/>
        <end position="348"/>
    </location>
</feature>
<sequence>MQILKKCSSMKFRHRVLLSLLMLTGAAMAQAKERNIEIRTAIDSKYLFCEVKTNGVPGYDNRASALRGEGAGTTSTNSYIAMSNGANELTVEVGSLDWFAENAAELENKEKFNPAAYCKAVMTLVDYDNRQTVNLATLDIRINQQGLPEAYLNNEPDKTAIFKKITSHPTERVTKNKATSGNITPRAYPDNMTLYQFTQPFTVSDLPDWQWVHSEPYTGSPEQIALLKEAYSELWLALKNKDIKKVRKLHTPAAESWAITTRSTAEEILDSQRYNTIYDEKNAEMKTIDWGNFYIIPMNNGKMVRMVYKENLRFSPVGISYIDSDGDKSSYFFSPIFSLVNGKYIPVI</sequence>
<accession>A0AAU6TWM8</accession>
<reference evidence="2" key="1">
    <citation type="submission" date="2022-03" db="EMBL/GenBank/DDBJ databases">
        <title>Sea Food Isolates.</title>
        <authorList>
            <person name="Li c."/>
        </authorList>
    </citation>
    <scope>NUCLEOTIDE SEQUENCE</scope>
    <source>
        <strain evidence="2">19GA11TI05</strain>
    </source>
</reference>
<evidence type="ECO:0000313" key="2">
    <source>
        <dbReference type="EMBL" id="XAG66248.1"/>
    </source>
</evidence>